<dbReference type="CDD" id="cd00165">
    <property type="entry name" value="S4"/>
    <property type="match status" value="1"/>
</dbReference>
<dbReference type="Pfam" id="PF01479">
    <property type="entry name" value="S4"/>
    <property type="match status" value="1"/>
</dbReference>
<dbReference type="Pfam" id="PF01728">
    <property type="entry name" value="FtsJ"/>
    <property type="match status" value="1"/>
</dbReference>
<evidence type="ECO:0000259" key="4">
    <source>
        <dbReference type="SMART" id="SM00363"/>
    </source>
</evidence>
<dbReference type="PANTHER" id="PTHR32319">
    <property type="entry name" value="BACTERIAL HEMOLYSIN-LIKE PROTEIN"/>
    <property type="match status" value="1"/>
</dbReference>
<dbReference type="Gene3D" id="3.10.290.10">
    <property type="entry name" value="RNA-binding S4 domain"/>
    <property type="match status" value="1"/>
</dbReference>
<dbReference type="NCBIfam" id="TIGR00478">
    <property type="entry name" value="tly"/>
    <property type="match status" value="1"/>
</dbReference>
<keyword evidence="6" id="KW-1185">Reference proteome</keyword>
<dbReference type="InterPro" id="IPR004538">
    <property type="entry name" value="Hemolysin_A/TlyA"/>
</dbReference>
<feature type="domain" description="RNA-binding S4" evidence="4">
    <location>
        <begin position="3"/>
        <end position="61"/>
    </location>
</feature>
<keyword evidence="5" id="KW-0808">Transferase</keyword>
<dbReference type="PIRSF" id="PIRSF005578">
    <property type="entry name" value="TlyA"/>
    <property type="match status" value="1"/>
</dbReference>
<protein>
    <submittedName>
        <fullName evidence="5">TlyA family RNA methyltransferase</fullName>
    </submittedName>
</protein>
<evidence type="ECO:0000256" key="3">
    <source>
        <dbReference type="PROSITE-ProRule" id="PRU00182"/>
    </source>
</evidence>
<gene>
    <name evidence="5" type="ORF">J8C05_09075</name>
</gene>
<dbReference type="InterPro" id="IPR036986">
    <property type="entry name" value="S4_RNA-bd_sf"/>
</dbReference>
<dbReference type="Proteomes" id="UP000677668">
    <property type="component" value="Chromosome 1"/>
</dbReference>
<keyword evidence="1 3" id="KW-0694">RNA-binding</keyword>
<dbReference type="Gene3D" id="3.40.50.150">
    <property type="entry name" value="Vaccinia Virus protein VP39"/>
    <property type="match status" value="1"/>
</dbReference>
<keyword evidence="5" id="KW-0489">Methyltransferase</keyword>
<evidence type="ECO:0000313" key="6">
    <source>
        <dbReference type="Proteomes" id="UP000677668"/>
    </source>
</evidence>
<dbReference type="GO" id="GO:0032259">
    <property type="term" value="P:methylation"/>
    <property type="evidence" value="ECO:0007669"/>
    <property type="project" value="UniProtKB-KW"/>
</dbReference>
<dbReference type="InterPro" id="IPR047048">
    <property type="entry name" value="TlyA"/>
</dbReference>
<dbReference type="EMBL" id="CP072642">
    <property type="protein sequence ID" value="QUV93518.1"/>
    <property type="molecule type" value="Genomic_DNA"/>
</dbReference>
<dbReference type="InterPro" id="IPR002877">
    <property type="entry name" value="RNA_MeTrfase_FtsJ_dom"/>
</dbReference>
<organism evidence="5 6">
    <name type="scientific">Chloracidobacterium sp. N</name>
    <dbReference type="NCBI Taxonomy" id="2821540"/>
    <lineage>
        <taxon>Bacteria</taxon>
        <taxon>Pseudomonadati</taxon>
        <taxon>Acidobacteriota</taxon>
        <taxon>Terriglobia</taxon>
        <taxon>Terriglobales</taxon>
        <taxon>Acidobacteriaceae</taxon>
        <taxon>Chloracidobacterium</taxon>
        <taxon>Chloracidobacterium aggregatum</taxon>
    </lineage>
</organism>
<dbReference type="RefSeq" id="WP_211421892.1">
    <property type="nucleotide sequence ID" value="NZ_CP072642.1"/>
</dbReference>
<evidence type="ECO:0000256" key="2">
    <source>
        <dbReference type="ARBA" id="ARBA00029460"/>
    </source>
</evidence>
<dbReference type="CDD" id="cd02440">
    <property type="entry name" value="AdoMet_MTases"/>
    <property type="match status" value="1"/>
</dbReference>
<reference evidence="5 6" key="1">
    <citation type="submission" date="2021-03" db="EMBL/GenBank/DDBJ databases">
        <title>Genomic and phenotypic characterization of Chloracidobacterium isolates provides evidence for multiple species.</title>
        <authorList>
            <person name="Saini M.K."/>
            <person name="Costas A.M.G."/>
            <person name="Tank M."/>
            <person name="Bryant D.A."/>
        </authorList>
    </citation>
    <scope>NUCLEOTIDE SEQUENCE [LARGE SCALE GENOMIC DNA]</scope>
    <source>
        <strain evidence="5 6">N</strain>
    </source>
</reference>
<dbReference type="GO" id="GO:0008168">
    <property type="term" value="F:methyltransferase activity"/>
    <property type="evidence" value="ECO:0007669"/>
    <property type="project" value="UniProtKB-KW"/>
</dbReference>
<accession>A0ABX8AXU1</accession>
<dbReference type="InterPro" id="IPR029063">
    <property type="entry name" value="SAM-dependent_MTases_sf"/>
</dbReference>
<evidence type="ECO:0000256" key="1">
    <source>
        <dbReference type="ARBA" id="ARBA00022884"/>
    </source>
</evidence>
<dbReference type="PROSITE" id="PS50889">
    <property type="entry name" value="S4"/>
    <property type="match status" value="1"/>
</dbReference>
<name>A0ABX8AXU1_9BACT</name>
<sequence>MKRRLDHYLVETGLADSRQKAQALILAGQVLVNDRPAEKPGLLIAPDATVRLRGEPLRYVGRGGLKLEAALHGFALDVRGALCLDIGASTGGFTDCLLQHGARQVYALDVGHNQLDWKLRSDPRVVVREGVNARYLTPADFPERFAVIVADVSFISLRLILPALGPLAAPEAALVALVKPQFEVGREQVGKGGIVRDRRLHATAMAGVLTAARQAGFAPERMLASPVLGAEGNQEYLLLARYGQPLAQVDSWQTDWQTLFPEVEIEAGFENLLPTR</sequence>
<proteinExistence type="inferred from homology"/>
<dbReference type="SUPFAM" id="SSF53335">
    <property type="entry name" value="S-adenosyl-L-methionine-dependent methyltransferases"/>
    <property type="match status" value="1"/>
</dbReference>
<dbReference type="SMART" id="SM00363">
    <property type="entry name" value="S4"/>
    <property type="match status" value="1"/>
</dbReference>
<evidence type="ECO:0000313" key="5">
    <source>
        <dbReference type="EMBL" id="QUV93518.1"/>
    </source>
</evidence>
<dbReference type="SUPFAM" id="SSF55174">
    <property type="entry name" value="Alpha-L RNA-binding motif"/>
    <property type="match status" value="1"/>
</dbReference>
<dbReference type="InterPro" id="IPR002942">
    <property type="entry name" value="S4_RNA-bd"/>
</dbReference>
<dbReference type="PANTHER" id="PTHR32319:SF0">
    <property type="entry name" value="BACTERIAL HEMOLYSIN-LIKE PROTEIN"/>
    <property type="match status" value="1"/>
</dbReference>
<comment type="similarity">
    <text evidence="2">Belongs to the TlyA family.</text>
</comment>